<keyword evidence="2" id="KW-1185">Reference proteome</keyword>
<dbReference type="Proteomes" id="UP001062846">
    <property type="component" value="Chromosome 1"/>
</dbReference>
<evidence type="ECO:0000313" key="1">
    <source>
        <dbReference type="EMBL" id="KAI8571968.1"/>
    </source>
</evidence>
<organism evidence="1 2">
    <name type="scientific">Rhododendron molle</name>
    <name type="common">Chinese azalea</name>
    <name type="synonym">Azalea mollis</name>
    <dbReference type="NCBI Taxonomy" id="49168"/>
    <lineage>
        <taxon>Eukaryota</taxon>
        <taxon>Viridiplantae</taxon>
        <taxon>Streptophyta</taxon>
        <taxon>Embryophyta</taxon>
        <taxon>Tracheophyta</taxon>
        <taxon>Spermatophyta</taxon>
        <taxon>Magnoliopsida</taxon>
        <taxon>eudicotyledons</taxon>
        <taxon>Gunneridae</taxon>
        <taxon>Pentapetalae</taxon>
        <taxon>asterids</taxon>
        <taxon>Ericales</taxon>
        <taxon>Ericaceae</taxon>
        <taxon>Ericoideae</taxon>
        <taxon>Rhodoreae</taxon>
        <taxon>Rhododendron</taxon>
    </lineage>
</organism>
<proteinExistence type="predicted"/>
<sequence length="77" mass="7346">MAAMVVRRMAEPRTTEKGGVVGSSVEPVGSGTVAEGSPVVGGSSAGTGGIEAMGDDPGPIGSPPRDPARGKGAVVEG</sequence>
<reference evidence="1" key="1">
    <citation type="submission" date="2022-02" db="EMBL/GenBank/DDBJ databases">
        <title>Plant Genome Project.</title>
        <authorList>
            <person name="Zhang R.-G."/>
        </authorList>
    </citation>
    <scope>NUCLEOTIDE SEQUENCE</scope>
    <source>
        <strain evidence="1">AT1</strain>
    </source>
</reference>
<evidence type="ECO:0000313" key="2">
    <source>
        <dbReference type="Proteomes" id="UP001062846"/>
    </source>
</evidence>
<gene>
    <name evidence="1" type="ORF">RHMOL_Rhmol01G0162200</name>
</gene>
<comment type="caution">
    <text evidence="1">The sequence shown here is derived from an EMBL/GenBank/DDBJ whole genome shotgun (WGS) entry which is preliminary data.</text>
</comment>
<protein>
    <submittedName>
        <fullName evidence="1">Uncharacterized protein</fullName>
    </submittedName>
</protein>
<accession>A0ACC0Q1R1</accession>
<dbReference type="EMBL" id="CM046388">
    <property type="protein sequence ID" value="KAI8571968.1"/>
    <property type="molecule type" value="Genomic_DNA"/>
</dbReference>
<name>A0ACC0Q1R1_RHOML</name>